<keyword evidence="4" id="KW-1185">Reference proteome</keyword>
<feature type="chain" id="PRO_5004548108" evidence="2">
    <location>
        <begin position="30"/>
        <end position="1260"/>
    </location>
</feature>
<sequence length="1260" mass="141958">MILFFNPFLNFSIFLTFLATLGHLSTSDARTLPQSRQQLKPQSPPSSTPLDSPSLVIRATHQFQISYPQYVSESPIYNLYDEASERHAGSKDEPRRCASEERSDKTKSRGAFTKRANEKRPGSHDGNDQRPSKQQKVDKYQASIDKALEQIEEEALYRGEEFLQYPQDRQIQVARIVEISPAGEIQYPDEALVSLKQLSLADKIIKNGDSYQFVGLVNKPQSDEGAPRNTLFVTWISIKDKHMLIQWSGDDETVTDILPLDEQNNVCDMVYRCWLGENDQANDLQYISITSINDPDTREVLQTVYQKVFPNTPQFNTPVSMYVDDSQRSEASREIWNALRGTRVIWTLCKMLYIYQGGLHDAELTAIHFILPAGGSVDQGGPGTSPYVVLEVRKFTENTGKEAEASGSSPNKRYIDTVYSTALQNGEQNWKDALEAEIQWGADDAELHDLPTADLPLGLLFDYAWTGGQTYPFDHFLQTLEAPGSVNTWVHDERRMTRAATWRKSNIVQVLPSNRMHTIFRASASAEDRHFAFWGTISDEYKGMLSTWAYMCWVFGSNQLENPGATPDSWSKLLTITKPAVPLEHITLWNVENKRTIIILHQLYTNRYGTQPGVLFSFSISRTVDPQDGDYPAHFEAWHTLLGTEEIAEINYMCYKNPIGMRKAKIETIRFLFHAPFESVKSISGVSIIIGLATSSDADLELYDSEGANKILSQQLLKFNINLDEPLPPIKLASEPVIPNPILSSLSGRTDYEPSVGPSYVEIDLVDSIAIQGDESGNTDDYTYHFAMSSEEQHLLFKSVTPPAGKRGPQPMKEDDVYPNLGKNMFTAWFSQEGLSQISEFSFQGISSTGLEVLKGILSADQGVALDKGEVITLPSANDDEDYWSNVLNAFYQDAPEGRALKYIQVQHRKALSSITVRKLQIGRHLDEDLGSYFLFILLFKFPQPWEKEIEEDEEIYESDSIAGYKAFLKGAENRIEFFKIALQARGWQPPASYSSGGYSHDSHYDDQLIAMFEFLDKGTIATPVDNNDSFLRAILAQEPNFIPKRTSPDLLISSNTRKLGNLDRHRYHIYTSVSARPSEVKADIYMIATRRSAGHICIMDVPSIPKSQDPAMSLADAMYATWTHLYSGNSYSATAIKGGDLGIYVVSVLSFAEQSNRILNLIYNENRDLIGASGVLILEASPEYVEYLPVPPEKDLFSNNERARKINSTDCDKMAWRDCFKFNVFANGSDDTLKTTWSPSNQSFSRYVFSDKYKLLVPG</sequence>
<organism evidence="3 4">
    <name type="scientific">Dactylellina haptotyla (strain CBS 200.50)</name>
    <name type="common">Nematode-trapping fungus</name>
    <name type="synonym">Monacrosporium haptotylum</name>
    <dbReference type="NCBI Taxonomy" id="1284197"/>
    <lineage>
        <taxon>Eukaryota</taxon>
        <taxon>Fungi</taxon>
        <taxon>Dikarya</taxon>
        <taxon>Ascomycota</taxon>
        <taxon>Pezizomycotina</taxon>
        <taxon>Orbiliomycetes</taxon>
        <taxon>Orbiliales</taxon>
        <taxon>Orbiliaceae</taxon>
        <taxon>Dactylellina</taxon>
    </lineage>
</organism>
<feature type="region of interest" description="Disordered" evidence="1">
    <location>
        <begin position="85"/>
        <end position="140"/>
    </location>
</feature>
<proteinExistence type="predicted"/>
<dbReference type="EMBL" id="AQGS01000016">
    <property type="protein sequence ID" value="EPS45400.1"/>
    <property type="molecule type" value="Genomic_DNA"/>
</dbReference>
<feature type="region of interest" description="Disordered" evidence="1">
    <location>
        <begin position="32"/>
        <end position="53"/>
    </location>
</feature>
<feature type="signal peptide" evidence="2">
    <location>
        <begin position="1"/>
        <end position="29"/>
    </location>
</feature>
<reference evidence="3 4" key="1">
    <citation type="journal article" date="2013" name="PLoS Genet.">
        <title>Genomic mechanisms accounting for the adaptation to parasitism in nematode-trapping fungi.</title>
        <authorList>
            <person name="Meerupati T."/>
            <person name="Andersson K.M."/>
            <person name="Friman E."/>
            <person name="Kumar D."/>
            <person name="Tunlid A."/>
            <person name="Ahren D."/>
        </authorList>
    </citation>
    <scope>NUCLEOTIDE SEQUENCE [LARGE SCALE GENOMIC DNA]</scope>
    <source>
        <strain evidence="3 4">CBS 200.50</strain>
    </source>
</reference>
<feature type="compositionally biased region" description="Basic and acidic residues" evidence="1">
    <location>
        <begin position="115"/>
        <end position="139"/>
    </location>
</feature>
<feature type="compositionally biased region" description="Basic and acidic residues" evidence="1">
    <location>
        <begin position="85"/>
        <end position="107"/>
    </location>
</feature>
<accession>S8AR18</accession>
<keyword evidence="2" id="KW-0732">Signal</keyword>
<dbReference type="Proteomes" id="UP000015100">
    <property type="component" value="Unassembled WGS sequence"/>
</dbReference>
<evidence type="ECO:0000256" key="1">
    <source>
        <dbReference type="SAM" id="MobiDB-lite"/>
    </source>
</evidence>
<reference evidence="4" key="2">
    <citation type="submission" date="2013-04" db="EMBL/GenBank/DDBJ databases">
        <title>Genomic mechanisms accounting for the adaptation to parasitism in nematode-trapping fungi.</title>
        <authorList>
            <person name="Ahren D.G."/>
        </authorList>
    </citation>
    <scope>NUCLEOTIDE SEQUENCE [LARGE SCALE GENOMIC DNA]</scope>
    <source>
        <strain evidence="4">CBS 200.50</strain>
    </source>
</reference>
<evidence type="ECO:0000313" key="4">
    <source>
        <dbReference type="Proteomes" id="UP000015100"/>
    </source>
</evidence>
<comment type="caution">
    <text evidence="3">The sequence shown here is derived from an EMBL/GenBank/DDBJ whole genome shotgun (WGS) entry which is preliminary data.</text>
</comment>
<dbReference type="AlphaFoldDB" id="S8AR18"/>
<evidence type="ECO:0000256" key="2">
    <source>
        <dbReference type="SAM" id="SignalP"/>
    </source>
</evidence>
<gene>
    <name evidence="3" type="ORF">H072_633</name>
</gene>
<dbReference type="OrthoDB" id="5345359at2759"/>
<dbReference type="HOGENOM" id="CLU_264917_0_0_1"/>
<protein>
    <submittedName>
        <fullName evidence="3">Uncharacterized protein</fullName>
    </submittedName>
</protein>
<evidence type="ECO:0000313" key="3">
    <source>
        <dbReference type="EMBL" id="EPS45400.1"/>
    </source>
</evidence>
<name>S8AR18_DACHA</name>